<feature type="domain" description="Alpha fucosidase A-like C-terminal" evidence="2">
    <location>
        <begin position="702"/>
        <end position="798"/>
    </location>
</feature>
<evidence type="ECO:0000259" key="2">
    <source>
        <dbReference type="Pfam" id="PF21307"/>
    </source>
</evidence>
<keyword evidence="5" id="KW-1185">Reference proteome</keyword>
<dbReference type="EMBL" id="BIXY01000104">
    <property type="protein sequence ID" value="GCF11312.1"/>
    <property type="molecule type" value="Genomic_DNA"/>
</dbReference>
<dbReference type="InterPro" id="IPR012341">
    <property type="entry name" value="6hp_glycosidase-like_sf"/>
</dbReference>
<dbReference type="PANTHER" id="PTHR31084">
    <property type="entry name" value="ALPHA-L-FUCOSIDASE 2"/>
    <property type="match status" value="1"/>
</dbReference>
<name>A0A5A5TIZ6_9CHLR</name>
<dbReference type="Gene3D" id="2.60.40.1180">
    <property type="entry name" value="Golgi alpha-mannosidase II"/>
    <property type="match status" value="1"/>
</dbReference>
<evidence type="ECO:0000313" key="4">
    <source>
        <dbReference type="EMBL" id="GCF11312.1"/>
    </source>
</evidence>
<dbReference type="PIRSF" id="PIRSF007663">
    <property type="entry name" value="UCP007663"/>
    <property type="match status" value="1"/>
</dbReference>
<dbReference type="InterPro" id="IPR027414">
    <property type="entry name" value="GH95_N_dom"/>
</dbReference>
<feature type="domain" description="Glycosyl hydrolase family 95 catalytic" evidence="3">
    <location>
        <begin position="292"/>
        <end position="700"/>
    </location>
</feature>
<dbReference type="AlphaFoldDB" id="A0A5A5TIZ6"/>
<dbReference type="RefSeq" id="WP_235932690.1">
    <property type="nucleotide sequence ID" value="NZ_BIXY01000104.1"/>
</dbReference>
<gene>
    <name evidence="4" type="ORF">KDI_48760</name>
</gene>
<protein>
    <submittedName>
        <fullName evidence="4">Alpha/beta hydrolase</fullName>
    </submittedName>
</protein>
<dbReference type="Pfam" id="PF22124">
    <property type="entry name" value="Glyco_hydro_95_cat"/>
    <property type="match status" value="1"/>
</dbReference>
<keyword evidence="4" id="KW-0378">Hydrolase</keyword>
<dbReference type="Proteomes" id="UP000322530">
    <property type="component" value="Unassembled WGS sequence"/>
</dbReference>
<evidence type="ECO:0000259" key="1">
    <source>
        <dbReference type="Pfam" id="PF14498"/>
    </source>
</evidence>
<comment type="caution">
    <text evidence="4">The sequence shown here is derived from an EMBL/GenBank/DDBJ whole genome shotgun (WGS) entry which is preliminary data.</text>
</comment>
<dbReference type="FunFam" id="1.50.10.10:FF:000028">
    <property type="entry name" value="Alpha-L-fucosidase 2"/>
    <property type="match status" value="1"/>
</dbReference>
<dbReference type="InterPro" id="IPR013780">
    <property type="entry name" value="Glyco_hydro_b"/>
</dbReference>
<dbReference type="InterPro" id="IPR049053">
    <property type="entry name" value="AFCA-like_C"/>
</dbReference>
<dbReference type="PANTHER" id="PTHR31084:SF0">
    <property type="entry name" value="ALPHA-L-FUCOSIDASE 2"/>
    <property type="match status" value="1"/>
</dbReference>
<organism evidence="4 5">
    <name type="scientific">Dictyobacter arantiisoli</name>
    <dbReference type="NCBI Taxonomy" id="2014874"/>
    <lineage>
        <taxon>Bacteria</taxon>
        <taxon>Bacillati</taxon>
        <taxon>Chloroflexota</taxon>
        <taxon>Ktedonobacteria</taxon>
        <taxon>Ktedonobacterales</taxon>
        <taxon>Dictyobacteraceae</taxon>
        <taxon>Dictyobacter</taxon>
    </lineage>
</organism>
<dbReference type="InterPro" id="IPR008928">
    <property type="entry name" value="6-hairpin_glycosidase_sf"/>
</dbReference>
<evidence type="ECO:0000259" key="3">
    <source>
        <dbReference type="Pfam" id="PF22124"/>
    </source>
</evidence>
<dbReference type="GO" id="GO:0005975">
    <property type="term" value="P:carbohydrate metabolic process"/>
    <property type="evidence" value="ECO:0007669"/>
    <property type="project" value="InterPro"/>
</dbReference>
<sequence>MGISTTADTMKLWYRQPAAQWVEALPLGNGRLGAMVHGGITEELIQLNEDTLWSGEPHDINNYDAANHLATVRRLVLEEQKYAEADAAIQHMQGPFNQAYQPLGNLRIKFEHGDQVTDYRRELDLATAIASVAYRVGEITFVREIFSSAVDDLIAVRITTDRPGAISLSIKLESPHPTVATELSGLDCIRMAGRCPIHVDPHYYDSGHSLVYDESEAARGMRFENQVQVLLEGGHLLTNADNTLTVEDADSVLLLLVAKTSYQGFDAIPDLPASDLIVACQAQLAAVTHKHYEELRSAHLEDYRRLFQRVELAVSGDDKSEMPTDERLEVLKQGAEDPHLSVLYFHYGRYLLIASSRPGSQPANLQGIWNTQVRPPWSCNWTININTQMNYWPAETCNLAECHTPLFDLIDGLSINGEKTARAYYDSEGWVAHHNADLWRSTSPVGDGTGSPQWANWPVAGGWLCQHLWEHYAFSKDLTFLAERAYPVMQKAAVFILNFLVEDKQGRLITCPSISPENVFITADGKEAATSAGATMDIALIHDLFSHCIQASELLGIDTAFAERLTEVRSRLFVPRIGSVGQLQEWWEEFDELEPGHRHMSHLFDLYPGDQITPEHTPMLAQAARKSLEIRLENGGGYTGWSRAWVIAFWARLHEGNLALEHMLKLLEISTAPNLFDLHPPDFFQIDGNFGATAAIAEMLLQSHAGKISFLPALPDAWDTGSVKGLRARGGLEVAITWDKGRASEIALRATQDGDYLLQAPHHQRIVAVQNQANHAISWREQDGLVVLHVQSGQSYILHLQ</sequence>
<feature type="domain" description="Glycosyl hydrolase family 95 N-terminal" evidence="1">
    <location>
        <begin position="12"/>
        <end position="263"/>
    </location>
</feature>
<dbReference type="SUPFAM" id="SSF48208">
    <property type="entry name" value="Six-hairpin glycosidases"/>
    <property type="match status" value="1"/>
</dbReference>
<reference evidence="4 5" key="1">
    <citation type="submission" date="2019-01" db="EMBL/GenBank/DDBJ databases">
        <title>Draft genome sequence of Dictyobacter sp. Uno17.</title>
        <authorList>
            <person name="Wang C.M."/>
            <person name="Zheng Y."/>
            <person name="Sakai Y."/>
            <person name="Abe K."/>
            <person name="Yokota A."/>
            <person name="Yabe S."/>
        </authorList>
    </citation>
    <scope>NUCLEOTIDE SEQUENCE [LARGE SCALE GENOMIC DNA]</scope>
    <source>
        <strain evidence="4 5">Uno17</strain>
    </source>
</reference>
<dbReference type="GO" id="GO:0004560">
    <property type="term" value="F:alpha-L-fucosidase activity"/>
    <property type="evidence" value="ECO:0007669"/>
    <property type="project" value="InterPro"/>
</dbReference>
<accession>A0A5A5TIZ6</accession>
<evidence type="ECO:0000313" key="5">
    <source>
        <dbReference type="Proteomes" id="UP000322530"/>
    </source>
</evidence>
<dbReference type="Pfam" id="PF14498">
    <property type="entry name" value="Glyco_hyd_65N_2"/>
    <property type="match status" value="1"/>
</dbReference>
<dbReference type="Gene3D" id="2.70.98.50">
    <property type="entry name" value="putative glycoside hydrolase family protein from bacillus halodurans"/>
    <property type="match status" value="1"/>
</dbReference>
<dbReference type="InterPro" id="IPR054363">
    <property type="entry name" value="GH95_cat"/>
</dbReference>
<proteinExistence type="predicted"/>
<dbReference type="Pfam" id="PF21307">
    <property type="entry name" value="Glyco_hydro_95_C"/>
    <property type="match status" value="1"/>
</dbReference>
<dbReference type="InterPro" id="IPR016518">
    <property type="entry name" value="Alpha-L-fucosidase"/>
</dbReference>
<dbReference type="Gene3D" id="1.50.10.10">
    <property type="match status" value="1"/>
</dbReference>